<feature type="domain" description="AB hydrolase-1" evidence="1">
    <location>
        <begin position="41"/>
        <end position="286"/>
    </location>
</feature>
<protein>
    <submittedName>
        <fullName evidence="2">Alpha/beta fold hydrolase</fullName>
    </submittedName>
</protein>
<dbReference type="RefSeq" id="WP_229639291.1">
    <property type="nucleotide sequence ID" value="NZ_JADWDC010000007.1"/>
</dbReference>
<dbReference type="AlphaFoldDB" id="A0A964BQF4"/>
<comment type="caution">
    <text evidence="2">The sequence shown here is derived from an EMBL/GenBank/DDBJ whole genome shotgun (WGS) entry which is preliminary data.</text>
</comment>
<dbReference type="GO" id="GO:0016787">
    <property type="term" value="F:hydrolase activity"/>
    <property type="evidence" value="ECO:0007669"/>
    <property type="project" value="UniProtKB-KW"/>
</dbReference>
<dbReference type="PANTHER" id="PTHR46438">
    <property type="entry name" value="ALPHA/BETA-HYDROLASES SUPERFAMILY PROTEIN"/>
    <property type="match status" value="1"/>
</dbReference>
<accession>A0A964BQF4</accession>
<dbReference type="PRINTS" id="PR00412">
    <property type="entry name" value="EPOXHYDRLASE"/>
</dbReference>
<dbReference type="Gene3D" id="3.40.50.1820">
    <property type="entry name" value="alpha/beta hydrolase"/>
    <property type="match status" value="1"/>
</dbReference>
<dbReference type="PANTHER" id="PTHR46438:SF2">
    <property type="entry name" value="ALPHA_BETA-HYDROLASES SUPERFAMILY PROTEIN"/>
    <property type="match status" value="1"/>
</dbReference>
<gene>
    <name evidence="2" type="ORF">I4641_04580</name>
</gene>
<dbReference type="Proteomes" id="UP000729733">
    <property type="component" value="Unassembled WGS sequence"/>
</dbReference>
<keyword evidence="3" id="KW-1185">Reference proteome</keyword>
<sequence length="302" mass="34337">MNINQPWQERIGNQRDWVWRGWQTRYSYLRAKHNNSNFPSPVIIFIHGFGASIEHWRHNLPVISRTYDIYALDLLGFGASRKADVEYSATLWTEQLHDFWQTFIGTPVILVGNSIGSLVCLNATATYPKMVAGLVMLSLPDVSVREDILPPLIRPLVTTLENLVASPFLIKNILKIVRKPNIIRRWAGLAYPNKQAVTDELVEILSSPAYDDDSGQTLLRLSRSVRKASFAKSVKELLPKITIPMLLIWGLQDKMIPPNQAKEIASFNPLLKLIELPNAGHCPHDEYPDEFNSILCDWLESI</sequence>
<proteinExistence type="predicted"/>
<dbReference type="InterPro" id="IPR000639">
    <property type="entry name" value="Epox_hydrolase-like"/>
</dbReference>
<dbReference type="EMBL" id="JADWDC010000007">
    <property type="protein sequence ID" value="MCC0176251.1"/>
    <property type="molecule type" value="Genomic_DNA"/>
</dbReference>
<reference evidence="2" key="1">
    <citation type="journal article" date="2021" name="Antonie Van Leeuwenhoek">
        <title>Draft genome and description of Waterburya agarophytonicola gen. nov. sp. nov. (Pleurocapsales, Cyanobacteria): a seaweed symbiont.</title>
        <authorList>
            <person name="Bonthond G."/>
            <person name="Shalygin S."/>
            <person name="Bayer T."/>
            <person name="Weinberger F."/>
        </authorList>
    </citation>
    <scope>NUCLEOTIDE SEQUENCE</scope>
    <source>
        <strain evidence="2">KI4</strain>
    </source>
</reference>
<evidence type="ECO:0000259" key="1">
    <source>
        <dbReference type="Pfam" id="PF00561"/>
    </source>
</evidence>
<name>A0A964BQF4_9CYAN</name>
<dbReference type="Pfam" id="PF00561">
    <property type="entry name" value="Abhydrolase_1"/>
    <property type="match status" value="1"/>
</dbReference>
<organism evidence="2 3">
    <name type="scientific">Waterburya agarophytonicola KI4</name>
    <dbReference type="NCBI Taxonomy" id="2874699"/>
    <lineage>
        <taxon>Bacteria</taxon>
        <taxon>Bacillati</taxon>
        <taxon>Cyanobacteriota</taxon>
        <taxon>Cyanophyceae</taxon>
        <taxon>Pleurocapsales</taxon>
        <taxon>Hyellaceae</taxon>
        <taxon>Waterburya</taxon>
        <taxon>Waterburya agarophytonicola</taxon>
    </lineage>
</organism>
<evidence type="ECO:0000313" key="2">
    <source>
        <dbReference type="EMBL" id="MCC0176251.1"/>
    </source>
</evidence>
<evidence type="ECO:0000313" key="3">
    <source>
        <dbReference type="Proteomes" id="UP000729733"/>
    </source>
</evidence>
<dbReference type="SUPFAM" id="SSF53474">
    <property type="entry name" value="alpha/beta-Hydrolases"/>
    <property type="match status" value="1"/>
</dbReference>
<dbReference type="InterPro" id="IPR029058">
    <property type="entry name" value="AB_hydrolase_fold"/>
</dbReference>
<dbReference type="InterPro" id="IPR000073">
    <property type="entry name" value="AB_hydrolase_1"/>
</dbReference>
<keyword evidence="2" id="KW-0378">Hydrolase</keyword>
<dbReference type="PRINTS" id="PR00111">
    <property type="entry name" value="ABHYDROLASE"/>
</dbReference>